<keyword evidence="4 6" id="KW-1133">Transmembrane helix</keyword>
<feature type="transmembrane region" description="Helical" evidence="6">
    <location>
        <begin position="238"/>
        <end position="258"/>
    </location>
</feature>
<dbReference type="InterPro" id="IPR002528">
    <property type="entry name" value="MATE_fam"/>
</dbReference>
<evidence type="ECO:0000256" key="2">
    <source>
        <dbReference type="ARBA" id="ARBA00010199"/>
    </source>
</evidence>
<dbReference type="InterPro" id="IPR045069">
    <property type="entry name" value="MATE_euk"/>
</dbReference>
<feature type="transmembrane region" description="Helical" evidence="6">
    <location>
        <begin position="412"/>
        <end position="433"/>
    </location>
</feature>
<dbReference type="PANTHER" id="PTHR11206">
    <property type="entry name" value="MULTIDRUG RESISTANCE PROTEIN"/>
    <property type="match status" value="1"/>
</dbReference>
<feature type="transmembrane region" description="Helical" evidence="6">
    <location>
        <begin position="296"/>
        <end position="318"/>
    </location>
</feature>
<keyword evidence="3 6" id="KW-0812">Transmembrane</keyword>
<dbReference type="GO" id="GO:0042910">
    <property type="term" value="F:xenobiotic transmembrane transporter activity"/>
    <property type="evidence" value="ECO:0007669"/>
    <property type="project" value="InterPro"/>
</dbReference>
<dbReference type="Proteomes" id="UP000467840">
    <property type="component" value="Chromosome 10"/>
</dbReference>
<sequence length="497" mass="55069">MVCPGKEHWQVVKCILRYLKSTTNVGLTFDGAKMSYSVVGYVDLDFAGDLDKRRSLIGYLFTLSGSANSWKATLQVTVALSTTNRKENGRSGDVGGRSFIDEYLGWLLKIKVVEELMLLGKIAFPMAISSLLLHSKSIISMLFLGHLGHIELAGGSLAIGFANVTGYSLIKGLAMGMEPMCCQAYGAKKWAILSQTYKKTLCILFLATIPISLLWLYMEPILLWSGQDQNVTSIARVYITYSIPELLAQAHLLPLRIFMRTQNLTKPVAIGVIFATILHFPINYLLIIHLNLGVKGVALASFWNTINLSLGLLAYLILSRTAIKPWRNKQLVDTYNERTFNAKSSETHMESSVIKCQNKTMVHTISFIEGWQPLIALMLPSVLSVCLEWWWYEIMLLLCGLQDNPQASVAAIGILIQATGLLYVVPYSLSTGLSTRVGQELGAGHPSQARRATIVGLIVSFICGLLTFAFTISVKDWWGKMYTKEQQILDLTSLALP</sequence>
<dbReference type="AlphaFoldDB" id="A0A6A6N458"/>
<evidence type="ECO:0000256" key="6">
    <source>
        <dbReference type="RuleBase" id="RU004914"/>
    </source>
</evidence>
<evidence type="ECO:0000256" key="4">
    <source>
        <dbReference type="ARBA" id="ARBA00022989"/>
    </source>
</evidence>
<dbReference type="EMBL" id="JAAGAX010000003">
    <property type="protein sequence ID" value="KAF2319263.1"/>
    <property type="molecule type" value="Genomic_DNA"/>
</dbReference>
<keyword evidence="5 6" id="KW-0472">Membrane</keyword>
<reference evidence="7 8" key="1">
    <citation type="journal article" date="2020" name="Mol. Plant">
        <title>The Chromosome-Based Rubber Tree Genome Provides New Insights into Spurge Genome Evolution and Rubber Biosynthesis.</title>
        <authorList>
            <person name="Liu J."/>
            <person name="Shi C."/>
            <person name="Shi C.C."/>
            <person name="Li W."/>
            <person name="Zhang Q.J."/>
            <person name="Zhang Y."/>
            <person name="Li K."/>
            <person name="Lu H.F."/>
            <person name="Shi C."/>
            <person name="Zhu S.T."/>
            <person name="Xiao Z.Y."/>
            <person name="Nan H."/>
            <person name="Yue Y."/>
            <person name="Zhu X.G."/>
            <person name="Wu Y."/>
            <person name="Hong X.N."/>
            <person name="Fan G.Y."/>
            <person name="Tong Y."/>
            <person name="Zhang D."/>
            <person name="Mao C.L."/>
            <person name="Liu Y.L."/>
            <person name="Hao S.J."/>
            <person name="Liu W.Q."/>
            <person name="Lv M.Q."/>
            <person name="Zhang H.B."/>
            <person name="Liu Y."/>
            <person name="Hu-Tang G.R."/>
            <person name="Wang J.P."/>
            <person name="Wang J.H."/>
            <person name="Sun Y.H."/>
            <person name="Ni S.B."/>
            <person name="Chen W.B."/>
            <person name="Zhang X.C."/>
            <person name="Jiao Y.N."/>
            <person name="Eichler E.E."/>
            <person name="Li G.H."/>
            <person name="Liu X."/>
            <person name="Gao L.Z."/>
        </authorList>
    </citation>
    <scope>NUCLEOTIDE SEQUENCE [LARGE SCALE GENOMIC DNA]</scope>
    <source>
        <strain evidence="8">cv. GT1</strain>
        <tissue evidence="7">Leaf</tissue>
    </source>
</reference>
<name>A0A6A6N458_HEVBR</name>
<evidence type="ECO:0000256" key="5">
    <source>
        <dbReference type="ARBA" id="ARBA00023136"/>
    </source>
</evidence>
<keyword evidence="8" id="KW-1185">Reference proteome</keyword>
<dbReference type="CDD" id="cd13132">
    <property type="entry name" value="MATE_eukaryotic"/>
    <property type="match status" value="1"/>
</dbReference>
<feature type="transmembrane region" description="Helical" evidence="6">
    <location>
        <begin position="150"/>
        <end position="170"/>
    </location>
</feature>
<comment type="caution">
    <text evidence="7">The sequence shown here is derived from an EMBL/GenBank/DDBJ whole genome shotgun (WGS) entry which is preliminary data.</text>
</comment>
<feature type="transmembrane region" description="Helical" evidence="6">
    <location>
        <begin position="201"/>
        <end position="218"/>
    </location>
</feature>
<feature type="transmembrane region" description="Helical" evidence="6">
    <location>
        <begin position="454"/>
        <end position="474"/>
    </location>
</feature>
<feature type="transmembrane region" description="Helical" evidence="6">
    <location>
        <begin position="374"/>
        <end position="392"/>
    </location>
</feature>
<comment type="subcellular location">
    <subcellularLocation>
        <location evidence="1">Membrane</location>
        <topology evidence="1">Multi-pass membrane protein</topology>
    </subcellularLocation>
</comment>
<evidence type="ECO:0000256" key="1">
    <source>
        <dbReference type="ARBA" id="ARBA00004141"/>
    </source>
</evidence>
<feature type="transmembrane region" description="Helical" evidence="6">
    <location>
        <begin position="270"/>
        <end position="290"/>
    </location>
</feature>
<dbReference type="GO" id="GO:0015297">
    <property type="term" value="F:antiporter activity"/>
    <property type="evidence" value="ECO:0007669"/>
    <property type="project" value="InterPro"/>
</dbReference>
<protein>
    <recommendedName>
        <fullName evidence="6">Protein DETOXIFICATION</fullName>
    </recommendedName>
    <alternativeName>
        <fullName evidence="6">Multidrug and toxic compound extrusion protein</fullName>
    </alternativeName>
</protein>
<organism evidence="7 8">
    <name type="scientific">Hevea brasiliensis</name>
    <name type="common">Para rubber tree</name>
    <name type="synonym">Siphonia brasiliensis</name>
    <dbReference type="NCBI Taxonomy" id="3981"/>
    <lineage>
        <taxon>Eukaryota</taxon>
        <taxon>Viridiplantae</taxon>
        <taxon>Streptophyta</taxon>
        <taxon>Embryophyta</taxon>
        <taxon>Tracheophyta</taxon>
        <taxon>Spermatophyta</taxon>
        <taxon>Magnoliopsida</taxon>
        <taxon>eudicotyledons</taxon>
        <taxon>Gunneridae</taxon>
        <taxon>Pentapetalae</taxon>
        <taxon>rosids</taxon>
        <taxon>fabids</taxon>
        <taxon>Malpighiales</taxon>
        <taxon>Euphorbiaceae</taxon>
        <taxon>Crotonoideae</taxon>
        <taxon>Micrandreae</taxon>
        <taxon>Hevea</taxon>
    </lineage>
</organism>
<evidence type="ECO:0000256" key="3">
    <source>
        <dbReference type="ARBA" id="ARBA00022692"/>
    </source>
</evidence>
<proteinExistence type="inferred from homology"/>
<evidence type="ECO:0000313" key="7">
    <source>
        <dbReference type="EMBL" id="KAF2319263.1"/>
    </source>
</evidence>
<dbReference type="GO" id="GO:0016020">
    <property type="term" value="C:membrane"/>
    <property type="evidence" value="ECO:0007669"/>
    <property type="project" value="UniProtKB-SubCell"/>
</dbReference>
<gene>
    <name evidence="7" type="ORF">GH714_014316</name>
</gene>
<accession>A0A6A6N458</accession>
<comment type="similarity">
    <text evidence="2 6">Belongs to the multi antimicrobial extrusion (MATE) (TC 2.A.66.1) family.</text>
</comment>
<dbReference type="Pfam" id="PF01554">
    <property type="entry name" value="MatE"/>
    <property type="match status" value="2"/>
</dbReference>
<dbReference type="GO" id="GO:1990961">
    <property type="term" value="P:xenobiotic detoxification by transmembrane export across the plasma membrane"/>
    <property type="evidence" value="ECO:0007669"/>
    <property type="project" value="InterPro"/>
</dbReference>
<evidence type="ECO:0000313" key="8">
    <source>
        <dbReference type="Proteomes" id="UP000467840"/>
    </source>
</evidence>
<comment type="caution">
    <text evidence="6">Lacks conserved residue(s) required for the propagation of feature annotation.</text>
</comment>